<keyword evidence="3 10" id="KW-0653">Protein transport</keyword>
<evidence type="ECO:0000313" key="15">
    <source>
        <dbReference type="Proteomes" id="UP000825434"/>
    </source>
</evidence>
<dbReference type="PANTHER" id="PTHR23058:SF0">
    <property type="entry name" value="PEROXISOMAL MEMBRANE PROTEIN PEX14"/>
    <property type="match status" value="1"/>
</dbReference>
<evidence type="ECO:0000256" key="9">
    <source>
        <dbReference type="ARBA" id="ARBA00046271"/>
    </source>
</evidence>
<dbReference type="Proteomes" id="UP000825434">
    <property type="component" value="Chromosome 3"/>
</dbReference>
<evidence type="ECO:0000256" key="7">
    <source>
        <dbReference type="ARBA" id="ARBA00029502"/>
    </source>
</evidence>
<evidence type="ECO:0000256" key="10">
    <source>
        <dbReference type="RuleBase" id="RU367032"/>
    </source>
</evidence>
<evidence type="ECO:0000256" key="6">
    <source>
        <dbReference type="ARBA" id="ARBA00023140"/>
    </source>
</evidence>
<evidence type="ECO:0000256" key="11">
    <source>
        <dbReference type="SAM" id="Coils"/>
    </source>
</evidence>
<dbReference type="Pfam" id="PF04695">
    <property type="entry name" value="Pex14_N"/>
    <property type="match status" value="1"/>
</dbReference>
<dbReference type="PANTHER" id="PTHR23058">
    <property type="entry name" value="PEROXISOMAL MEMBRANE PROTEIN PEX14"/>
    <property type="match status" value="1"/>
</dbReference>
<feature type="region of interest" description="Disordered" evidence="12">
    <location>
        <begin position="44"/>
        <end position="86"/>
    </location>
</feature>
<keyword evidence="15" id="KW-1185">Reference proteome</keyword>
<keyword evidence="6 10" id="KW-0576">Peroxisome</keyword>
<evidence type="ECO:0000256" key="1">
    <source>
        <dbReference type="ARBA" id="ARBA00005443"/>
    </source>
</evidence>
<dbReference type="EMBL" id="CP076663">
    <property type="protein sequence ID" value="QWU88336.1"/>
    <property type="molecule type" value="Genomic_DNA"/>
</dbReference>
<feature type="compositionally biased region" description="Low complexity" evidence="12">
    <location>
        <begin position="51"/>
        <end position="72"/>
    </location>
</feature>
<feature type="domain" description="Peroxisome membrane anchor protein Pex14p N-terminal" evidence="13">
    <location>
        <begin position="2"/>
        <end position="46"/>
    </location>
</feature>
<name>A0ABX8I4W9_9ASCO</name>
<dbReference type="InterPro" id="IPR006785">
    <property type="entry name" value="Pex14_N"/>
</dbReference>
<dbReference type="InterPro" id="IPR036388">
    <property type="entry name" value="WH-like_DNA-bd_sf"/>
</dbReference>
<evidence type="ECO:0000313" key="14">
    <source>
        <dbReference type="EMBL" id="QWU88336.1"/>
    </source>
</evidence>
<comment type="subcellular location">
    <subcellularLocation>
        <location evidence="9 10">Peroxisome membrane</location>
    </subcellularLocation>
</comment>
<dbReference type="Gene3D" id="1.10.10.10">
    <property type="entry name" value="Winged helix-like DNA-binding domain superfamily/Winged helix DNA-binding domain"/>
    <property type="match status" value="1"/>
</dbReference>
<comment type="similarity">
    <text evidence="1 10">Belongs to the peroxin-14 family.</text>
</comment>
<evidence type="ECO:0000256" key="2">
    <source>
        <dbReference type="ARBA" id="ARBA00022448"/>
    </source>
</evidence>
<evidence type="ECO:0000256" key="12">
    <source>
        <dbReference type="SAM" id="MobiDB-lite"/>
    </source>
</evidence>
<gene>
    <name evidence="14" type="ORF">CA3LBN_002644</name>
</gene>
<feature type="compositionally biased region" description="Basic and acidic residues" evidence="12">
    <location>
        <begin position="333"/>
        <end position="375"/>
    </location>
</feature>
<evidence type="ECO:0000256" key="3">
    <source>
        <dbReference type="ARBA" id="ARBA00022927"/>
    </source>
</evidence>
<feature type="region of interest" description="Disordered" evidence="12">
    <location>
        <begin position="241"/>
        <end position="393"/>
    </location>
</feature>
<evidence type="ECO:0000256" key="8">
    <source>
        <dbReference type="ARBA" id="ARBA00029691"/>
    </source>
</evidence>
<dbReference type="InterPro" id="IPR025655">
    <property type="entry name" value="PEX14"/>
</dbReference>
<comment type="function">
    <text evidence="10">Component of the PEX13-PEX14 docking complex, a translocon channel that specifically mediates the import of peroxisomal cargo proteins bound to PEX5 receptor. The PEX13-PEX14 docking complex forms a large import pore which can be opened to a diameter of about 9 nm. Mechanistically, PEX5 receptor along with cargo proteins associates with the PEX14 subunit of the PEX13-PEX14 docking complex in the cytosol, leading to the insertion of the receptor into the organelle membrane with the concomitant translocation of the cargo into the peroxisome matrix.</text>
</comment>
<keyword evidence="4" id="KW-0811">Translocation</keyword>
<protein>
    <recommendedName>
        <fullName evidence="7 10">Peroxisomal membrane protein PEX14</fullName>
    </recommendedName>
    <alternativeName>
        <fullName evidence="8 10">Peroxin-14</fullName>
    </alternativeName>
</protein>
<feature type="coiled-coil region" evidence="11">
    <location>
        <begin position="206"/>
        <end position="237"/>
    </location>
</feature>
<keyword evidence="2 10" id="KW-0813">Transport</keyword>
<organism evidence="14 15">
    <name type="scientific">Candidozyma haemuli</name>
    <dbReference type="NCBI Taxonomy" id="45357"/>
    <lineage>
        <taxon>Eukaryota</taxon>
        <taxon>Fungi</taxon>
        <taxon>Dikarya</taxon>
        <taxon>Ascomycota</taxon>
        <taxon>Saccharomycotina</taxon>
        <taxon>Pichiomycetes</taxon>
        <taxon>Metschnikowiaceae</taxon>
        <taxon>Candidozyma</taxon>
    </lineage>
</organism>
<keyword evidence="5 10" id="KW-0472">Membrane</keyword>
<evidence type="ECO:0000259" key="13">
    <source>
        <dbReference type="Pfam" id="PF04695"/>
    </source>
</evidence>
<sequence length="413" mass="45432">MNEDLINSAVSFLKDPNVASSPLNKKVEFLETKGLNEHEIEEALKRANNASSSSSTSTTVTPSTSQPQQPQQPQGPPVPYDYYGMAPQPPERTWKDYFIMATATAGVTYGLYQVVSRYLIPSIIPPSQSRIDADKEAIDEEFIKIDKVLEQLGTEQKEIKDANEGKLKEIDVVIDNINDFLSKYNKDKLKFDDDLRLMKLEVDNLKNSVEKNMKLTKDNLQDELAEITEELGSLKNLIKARSGNSSADNSGPRKVAPVSSIPSASEILKKAKNKSTNNAPTNNSAGSSQPNSGDHSKNSSNAQSPVSNFATTSKETRPSTPGNIFAAGIPEWQLKHKQAEEQAEKEKKQAEKEKKQAEAGEGDAEKPEDKEELKDSMAAWQQHTANENNDDEVVKKSIESVGVPAWQLSAGNN</sequence>
<evidence type="ECO:0000256" key="5">
    <source>
        <dbReference type="ARBA" id="ARBA00023136"/>
    </source>
</evidence>
<proteinExistence type="inferred from homology"/>
<feature type="compositionally biased region" description="Polar residues" evidence="12">
    <location>
        <begin position="274"/>
        <end position="322"/>
    </location>
</feature>
<keyword evidence="11" id="KW-0175">Coiled coil</keyword>
<accession>A0ABX8I4W9</accession>
<evidence type="ECO:0000256" key="4">
    <source>
        <dbReference type="ARBA" id="ARBA00023010"/>
    </source>
</evidence>
<reference evidence="14 15" key="1">
    <citation type="submission" date="2021-06" db="EMBL/GenBank/DDBJ databases">
        <title>Candida outbreak in Lebanon.</title>
        <authorList>
            <person name="Finianos M."/>
        </authorList>
    </citation>
    <scope>NUCLEOTIDE SEQUENCE [LARGE SCALE GENOMIC DNA]</scope>
    <source>
        <strain evidence="14">CA3LBN</strain>
    </source>
</reference>